<dbReference type="OrthoDB" id="266995at2759"/>
<dbReference type="PANTHER" id="PTHR35614">
    <property type="match status" value="1"/>
</dbReference>
<gene>
    <name evidence="1" type="ORF">TraAM80_08404</name>
</gene>
<comment type="caution">
    <text evidence="1">The sequence shown here is derived from an EMBL/GenBank/DDBJ whole genome shotgun (WGS) entry which is preliminary data.</text>
</comment>
<organism evidence="1 2">
    <name type="scientific">Trypanosoma rangeli</name>
    <dbReference type="NCBI Taxonomy" id="5698"/>
    <lineage>
        <taxon>Eukaryota</taxon>
        <taxon>Discoba</taxon>
        <taxon>Euglenozoa</taxon>
        <taxon>Kinetoplastea</taxon>
        <taxon>Metakinetoplastina</taxon>
        <taxon>Trypanosomatida</taxon>
        <taxon>Trypanosomatidae</taxon>
        <taxon>Trypanosoma</taxon>
        <taxon>Herpetosoma</taxon>
    </lineage>
</organism>
<sequence length="335" mass="37952">MAGMEDLVARPVWHLGLASHVSLLHFIAEIRQVVSMTAFPAGVRVSVRGNRLLIRMQEKSLRAVCQLLCACTGNFAPRPWDRHVWKQNVLDTALYDYGGCIGVHQATGKLCVPKRIHDVVSHQIGEGGDDARGESRLLVFTVVNPWQGVKSPSVLVRRKETPDEEDDVLTEVFNDGDLLVHDQVRRRWIRLTQPNLCLETVLLCWVKTLLAAATLWHNDGGWLRNVEGCIVQEGRFHIWGTVHDGLPYFFGVIPKFAKERRRRMLRQAREKFLWDGASRHCRGEKVGDQGAAMPAQDQARRHCAHTPSTHCKRHGDAANYFCNGYFTWNPYGGFS</sequence>
<accession>A0A3R7KPY9</accession>
<evidence type="ECO:0000313" key="2">
    <source>
        <dbReference type="Proteomes" id="UP000283634"/>
    </source>
</evidence>
<dbReference type="VEuPathDB" id="TriTrypDB:TRSC58_01452"/>
<reference evidence="1 2" key="1">
    <citation type="journal article" date="2018" name="BMC Genomics">
        <title>Genomic comparison of Trypanosoma conorhini and Trypanosoma rangeli to Trypanosoma cruzi strains of high and low virulence.</title>
        <authorList>
            <person name="Bradwell K.R."/>
            <person name="Koparde V.N."/>
            <person name="Matveyev A.V."/>
            <person name="Serrano M.G."/>
            <person name="Alves J.M."/>
            <person name="Parikh H."/>
            <person name="Huang B."/>
            <person name="Lee V."/>
            <person name="Espinosa-Alvarez O."/>
            <person name="Ortiz P.A."/>
            <person name="Costa-Martins A.G."/>
            <person name="Teixeira M.M."/>
            <person name="Buck G.A."/>
        </authorList>
    </citation>
    <scope>NUCLEOTIDE SEQUENCE [LARGE SCALE GENOMIC DNA]</scope>
    <source>
        <strain evidence="1 2">AM80</strain>
    </source>
</reference>
<dbReference type="GeneID" id="40332337"/>
<dbReference type="Proteomes" id="UP000283634">
    <property type="component" value="Unassembled WGS sequence"/>
</dbReference>
<evidence type="ECO:0000313" key="1">
    <source>
        <dbReference type="EMBL" id="RNE99080.1"/>
    </source>
</evidence>
<dbReference type="RefSeq" id="XP_029234994.1">
    <property type="nucleotide sequence ID" value="XM_029385156.1"/>
</dbReference>
<proteinExistence type="predicted"/>
<name>A0A3R7KPY9_TRYRA</name>
<dbReference type="EMBL" id="MKGL01000411">
    <property type="protein sequence ID" value="RNE99080.1"/>
    <property type="molecule type" value="Genomic_DNA"/>
</dbReference>
<protein>
    <submittedName>
        <fullName evidence="1">Uncharacterized protein</fullName>
    </submittedName>
</protein>
<dbReference type="AlphaFoldDB" id="A0A3R7KPY9"/>
<dbReference type="PANTHER" id="PTHR35614:SF7">
    <property type="match status" value="1"/>
</dbReference>
<keyword evidence="2" id="KW-1185">Reference proteome</keyword>